<reference evidence="1 2" key="1">
    <citation type="submission" date="2019-12" db="EMBL/GenBank/DDBJ databases">
        <title>Hybrid Genome Assemblies of two High G+C Isolates from Undergraduate Microbiology Courses.</title>
        <authorList>
            <person name="Ne Ville C.J."/>
            <person name="Enright D."/>
            <person name="Hernandez I."/>
            <person name="Dodsworth J."/>
            <person name="Orwin P.M."/>
        </authorList>
    </citation>
    <scope>NUCLEOTIDE SEQUENCE [LARGE SCALE GENOMIC DNA]</scope>
    <source>
        <strain evidence="1 2">CSUSB</strain>
    </source>
</reference>
<protein>
    <submittedName>
        <fullName evidence="1">Asp/Glu/hydantoin racemase</fullName>
    </submittedName>
</protein>
<proteinExistence type="predicted"/>
<evidence type="ECO:0000313" key="2">
    <source>
        <dbReference type="Proteomes" id="UP000425817"/>
    </source>
</evidence>
<sequence>MTDAIAFLHTSQLHVPTFERLTREIAPELEVRHLVREELLQEARACGIDNPKLAARVHDAMREAASDGAAVVACTCSTIGGIAEKTATGGAFTAQRIDRAMAERAVRAGPRVLIAAALESTLEPTTALILSTAAQAGAGVKPSVLWIEEAWPYFEAGDTARYIGTLAKAIRTAAVAADAVVLAQASMAPVAHELADLGIEVLASPAPGVAHAVATLRASRTAWAAQAAALGSPAASATPI</sequence>
<dbReference type="AlphaFoldDB" id="A0A6I6HGV0"/>
<gene>
    <name evidence="1" type="ORF">GOQ09_12815</name>
</gene>
<dbReference type="RefSeq" id="WP_157613752.1">
    <property type="nucleotide sequence ID" value="NZ_CP046622.1"/>
</dbReference>
<name>A0A6I6HGV0_VARPD</name>
<organism evidence="1 2">
    <name type="scientific">Variovorax paradoxus</name>
    <dbReference type="NCBI Taxonomy" id="34073"/>
    <lineage>
        <taxon>Bacteria</taxon>
        <taxon>Pseudomonadati</taxon>
        <taxon>Pseudomonadota</taxon>
        <taxon>Betaproteobacteria</taxon>
        <taxon>Burkholderiales</taxon>
        <taxon>Comamonadaceae</taxon>
        <taxon>Variovorax</taxon>
    </lineage>
</organism>
<dbReference type="Proteomes" id="UP000425817">
    <property type="component" value="Chromosome"/>
</dbReference>
<accession>A0A6I6HGV0</accession>
<dbReference type="OrthoDB" id="978447at2"/>
<dbReference type="EMBL" id="CP046622">
    <property type="protein sequence ID" value="QGW82408.1"/>
    <property type="molecule type" value="Genomic_DNA"/>
</dbReference>
<evidence type="ECO:0000313" key="1">
    <source>
        <dbReference type="EMBL" id="QGW82408.1"/>
    </source>
</evidence>